<dbReference type="InterPro" id="IPR058624">
    <property type="entry name" value="MdtA-like_HH"/>
</dbReference>
<accession>A0A433VJX8</accession>
<reference evidence="11" key="1">
    <citation type="submission" date="2018-12" db="EMBL/GenBank/DDBJ databases">
        <authorList>
            <person name="Will S."/>
            <person name="Neumann-Schaal M."/>
            <person name="Henke P."/>
        </authorList>
    </citation>
    <scope>NUCLEOTIDE SEQUENCE</scope>
    <source>
        <strain evidence="11">PCC 7102</strain>
    </source>
</reference>
<keyword evidence="4 7" id="KW-1133">Transmembrane helix</keyword>
<keyword evidence="3 7" id="KW-0812">Transmembrane</keyword>
<dbReference type="GO" id="GO:0055085">
    <property type="term" value="P:transmembrane transport"/>
    <property type="evidence" value="ECO:0007669"/>
    <property type="project" value="InterPro"/>
</dbReference>
<dbReference type="Gene3D" id="2.40.50.100">
    <property type="match status" value="1"/>
</dbReference>
<evidence type="ECO:0000313" key="11">
    <source>
        <dbReference type="EMBL" id="RUT06433.1"/>
    </source>
</evidence>
<evidence type="ECO:0000256" key="5">
    <source>
        <dbReference type="ARBA" id="ARBA00023136"/>
    </source>
</evidence>
<evidence type="ECO:0000256" key="2">
    <source>
        <dbReference type="ARBA" id="ARBA00009477"/>
    </source>
</evidence>
<dbReference type="PANTHER" id="PTHR30386:SF26">
    <property type="entry name" value="TRANSPORT PROTEIN COMB"/>
    <property type="match status" value="1"/>
</dbReference>
<evidence type="ECO:0000259" key="10">
    <source>
        <dbReference type="Pfam" id="PF25954"/>
    </source>
</evidence>
<evidence type="ECO:0000256" key="3">
    <source>
        <dbReference type="ARBA" id="ARBA00022692"/>
    </source>
</evidence>
<evidence type="ECO:0000313" key="12">
    <source>
        <dbReference type="Proteomes" id="UP000271624"/>
    </source>
</evidence>
<comment type="caution">
    <text evidence="11">The sequence shown here is derived from an EMBL/GenBank/DDBJ whole genome shotgun (WGS) entry which is preliminary data.</text>
</comment>
<feature type="coiled-coil region" evidence="6">
    <location>
        <begin position="188"/>
        <end position="250"/>
    </location>
</feature>
<comment type="similarity">
    <text evidence="2">Belongs to the membrane fusion protein (MFP) (TC 8.A.1) family.</text>
</comment>
<dbReference type="Pfam" id="PF25954">
    <property type="entry name" value="Beta-barrel_RND_2"/>
    <property type="match status" value="1"/>
</dbReference>
<evidence type="ECO:0000256" key="1">
    <source>
        <dbReference type="ARBA" id="ARBA00004167"/>
    </source>
</evidence>
<dbReference type="InterPro" id="IPR058792">
    <property type="entry name" value="Beta-barrel_RND_2"/>
</dbReference>
<gene>
    <name evidence="11" type="ORF">DSM106972_026900</name>
</gene>
<keyword evidence="12" id="KW-1185">Reference proteome</keyword>
<organism evidence="11 12">
    <name type="scientific">Dulcicalothrix desertica PCC 7102</name>
    <dbReference type="NCBI Taxonomy" id="232991"/>
    <lineage>
        <taxon>Bacteria</taxon>
        <taxon>Bacillati</taxon>
        <taxon>Cyanobacteriota</taxon>
        <taxon>Cyanophyceae</taxon>
        <taxon>Nostocales</taxon>
        <taxon>Calotrichaceae</taxon>
        <taxon>Dulcicalothrix</taxon>
    </lineage>
</organism>
<evidence type="ECO:0000256" key="7">
    <source>
        <dbReference type="SAM" id="Phobius"/>
    </source>
</evidence>
<dbReference type="InterPro" id="IPR058625">
    <property type="entry name" value="MdtA-like_BSH"/>
</dbReference>
<sequence>MQAKSSKPNSIAPVQDFNTTIVADSPIPKGTAPKKKLPPRKLLLLSGLSISLIFSGITGYRWWQFASTHQETNNAYVTADIHPVTARIAGTVQQVNVNDNQIVNSGAVLVKLDPADLQVSLQQAQASLQNTKQQAEAAKENITLASLTTTAKTAQSQGDVNSSQAVISTAIASYNEATAGVPVALAEVKNAQATIDAAKASVAQAQAGIPTATAAIQQVTSGVQVALANVKQAKANQAKAQADYKRYQSLFEQGVVSHQQLDTSKATYIVSSSQVEAAQQAVLQAQQQVSQAKESKEQAYAKVTQTKQDITKGEAKLAQANQQVTQANAKVTQAQEGVTKAKAQLATSKGGLQLAATGFQQTKVSEQQYKAALAANAQQQAQVKNALLQLSYTTITAPSTGQVGNKTVQVGQRVQPGQILMSIVKQKPWVMANFKETQLKKMRPGQEVEIKIDAFGEHTFKGKIDSISPASGAKFALLPADNATGNFTKIVQRVPVKVIFEPESLKDYESLIRPGMSAVITVNVGK</sequence>
<dbReference type="InterPro" id="IPR050739">
    <property type="entry name" value="MFP"/>
</dbReference>
<keyword evidence="6" id="KW-0175">Coiled coil</keyword>
<feature type="domain" description="Multidrug resistance protein MdtA-like alpha-helical hairpin" evidence="8">
    <location>
        <begin position="225"/>
        <end position="290"/>
    </location>
</feature>
<evidence type="ECO:0000259" key="8">
    <source>
        <dbReference type="Pfam" id="PF25876"/>
    </source>
</evidence>
<dbReference type="OrthoDB" id="9811754at2"/>
<dbReference type="EMBL" id="RSCL01000006">
    <property type="protein sequence ID" value="RUT06433.1"/>
    <property type="molecule type" value="Genomic_DNA"/>
</dbReference>
<evidence type="ECO:0000259" key="9">
    <source>
        <dbReference type="Pfam" id="PF25917"/>
    </source>
</evidence>
<dbReference type="Pfam" id="PF25876">
    <property type="entry name" value="HH_MFP_RND"/>
    <property type="match status" value="1"/>
</dbReference>
<dbReference type="AlphaFoldDB" id="A0A433VJX8"/>
<dbReference type="Gene3D" id="1.10.287.470">
    <property type="entry name" value="Helix hairpin bin"/>
    <property type="match status" value="2"/>
</dbReference>
<proteinExistence type="inferred from homology"/>
<feature type="coiled-coil region" evidence="6">
    <location>
        <begin position="275"/>
        <end position="337"/>
    </location>
</feature>
<dbReference type="Pfam" id="PF25917">
    <property type="entry name" value="BSH_RND"/>
    <property type="match status" value="1"/>
</dbReference>
<feature type="transmembrane region" description="Helical" evidence="7">
    <location>
        <begin position="42"/>
        <end position="63"/>
    </location>
</feature>
<keyword evidence="5 7" id="KW-0472">Membrane</keyword>
<dbReference type="Proteomes" id="UP000271624">
    <property type="component" value="Unassembled WGS sequence"/>
</dbReference>
<evidence type="ECO:0008006" key="13">
    <source>
        <dbReference type="Google" id="ProtNLM"/>
    </source>
</evidence>
<evidence type="ECO:0000256" key="4">
    <source>
        <dbReference type="ARBA" id="ARBA00022989"/>
    </source>
</evidence>
<dbReference type="PANTHER" id="PTHR30386">
    <property type="entry name" value="MEMBRANE FUSION SUBUNIT OF EMRAB-TOLC MULTIDRUG EFFLUX PUMP"/>
    <property type="match status" value="1"/>
</dbReference>
<name>A0A433VJX8_9CYAN</name>
<feature type="domain" description="Multidrug resistance protein MdtA-like barrel-sandwich hybrid" evidence="9">
    <location>
        <begin position="84"/>
        <end position="425"/>
    </location>
</feature>
<evidence type="ECO:0000256" key="6">
    <source>
        <dbReference type="SAM" id="Coils"/>
    </source>
</evidence>
<protein>
    <recommendedName>
        <fullName evidence="13">Secretion protein HlyD</fullName>
    </recommendedName>
</protein>
<dbReference type="Gene3D" id="2.40.30.170">
    <property type="match status" value="1"/>
</dbReference>
<feature type="domain" description="CusB-like beta-barrel" evidence="10">
    <location>
        <begin position="429"/>
        <end position="470"/>
    </location>
</feature>
<comment type="subcellular location">
    <subcellularLocation>
        <location evidence="1">Membrane</location>
        <topology evidence="1">Single-pass membrane protein</topology>
    </subcellularLocation>
</comment>
<dbReference type="RefSeq" id="WP_127081246.1">
    <property type="nucleotide sequence ID" value="NZ_RSCL01000006.1"/>
</dbReference>
<dbReference type="GO" id="GO:0030313">
    <property type="term" value="C:cell envelope"/>
    <property type="evidence" value="ECO:0007669"/>
    <property type="project" value="UniProtKB-SubCell"/>
</dbReference>
<reference evidence="11" key="2">
    <citation type="journal article" date="2019" name="Genome Biol. Evol.">
        <title>Day and night: Metabolic profiles and evolutionary relationships of six axenic non-marine cyanobacteria.</title>
        <authorList>
            <person name="Will S.E."/>
            <person name="Henke P."/>
            <person name="Boedeker C."/>
            <person name="Huang S."/>
            <person name="Brinkmann H."/>
            <person name="Rohde M."/>
            <person name="Jarek M."/>
            <person name="Friedl T."/>
            <person name="Seufert S."/>
            <person name="Schumacher M."/>
            <person name="Overmann J."/>
            <person name="Neumann-Schaal M."/>
            <person name="Petersen J."/>
        </authorList>
    </citation>
    <scope>NUCLEOTIDE SEQUENCE [LARGE SCALE GENOMIC DNA]</scope>
    <source>
        <strain evidence="11">PCC 7102</strain>
    </source>
</reference>
<feature type="coiled-coil region" evidence="6">
    <location>
        <begin position="121"/>
        <end position="148"/>
    </location>
</feature>
<dbReference type="SUPFAM" id="SSF111369">
    <property type="entry name" value="HlyD-like secretion proteins"/>
    <property type="match status" value="2"/>
</dbReference>